<evidence type="ECO:0000256" key="8">
    <source>
        <dbReference type="ARBA" id="ARBA00022692"/>
    </source>
</evidence>
<keyword evidence="8 18" id="KW-0812">Transmembrane</keyword>
<evidence type="ECO:0000256" key="11">
    <source>
        <dbReference type="ARBA" id="ARBA00023034"/>
    </source>
</evidence>
<dbReference type="GO" id="GO:0034497">
    <property type="term" value="P:protein localization to phagophore assembly site"/>
    <property type="evidence" value="ECO:0007669"/>
    <property type="project" value="TreeGrafter"/>
</dbReference>
<organism evidence="20 21">
    <name type="scientific">Glomus cerebriforme</name>
    <dbReference type="NCBI Taxonomy" id="658196"/>
    <lineage>
        <taxon>Eukaryota</taxon>
        <taxon>Fungi</taxon>
        <taxon>Fungi incertae sedis</taxon>
        <taxon>Mucoromycota</taxon>
        <taxon>Glomeromycotina</taxon>
        <taxon>Glomeromycetes</taxon>
        <taxon>Glomerales</taxon>
        <taxon>Glomeraceae</taxon>
        <taxon>Glomus</taxon>
    </lineage>
</organism>
<dbReference type="GO" id="GO:0005776">
    <property type="term" value="C:autophagosome"/>
    <property type="evidence" value="ECO:0007669"/>
    <property type="project" value="TreeGrafter"/>
</dbReference>
<feature type="compositionally biased region" description="Low complexity" evidence="19">
    <location>
        <begin position="749"/>
        <end position="761"/>
    </location>
</feature>
<evidence type="ECO:0000256" key="12">
    <source>
        <dbReference type="ARBA" id="ARBA00023055"/>
    </source>
</evidence>
<comment type="caution">
    <text evidence="18">Lacks conserved residue(s) required for the propagation of feature annotation.</text>
</comment>
<dbReference type="GO" id="GO:0000139">
    <property type="term" value="C:Golgi membrane"/>
    <property type="evidence" value="ECO:0007669"/>
    <property type="project" value="UniProtKB-SubCell"/>
</dbReference>
<evidence type="ECO:0000313" key="21">
    <source>
        <dbReference type="Proteomes" id="UP000265703"/>
    </source>
</evidence>
<dbReference type="GO" id="GO:0006869">
    <property type="term" value="P:lipid transport"/>
    <property type="evidence" value="ECO:0007669"/>
    <property type="project" value="UniProtKB-KW"/>
</dbReference>
<comment type="subcellular location">
    <subcellularLocation>
        <location evidence="1">Cytoplasmic vesicle membrane</location>
        <topology evidence="1">Multi-pass membrane protein</topology>
    </subcellularLocation>
    <subcellularLocation>
        <location evidence="2">Endoplasmic reticulum membrane</location>
        <topology evidence="2">Multi-pass membrane protein</topology>
    </subcellularLocation>
    <subcellularLocation>
        <location evidence="4">Golgi apparatus membrane</location>
        <topology evidence="4">Multi-pass membrane protein</topology>
    </subcellularLocation>
    <subcellularLocation>
        <location evidence="3 18">Preautophagosomal structure membrane</location>
        <topology evidence="3 18">Multi-pass membrane protein</topology>
    </subcellularLocation>
</comment>
<evidence type="ECO:0000256" key="16">
    <source>
        <dbReference type="ARBA" id="ARBA00024621"/>
    </source>
</evidence>
<dbReference type="GO" id="GO:0000422">
    <property type="term" value="P:autophagy of mitochondrion"/>
    <property type="evidence" value="ECO:0007669"/>
    <property type="project" value="TreeGrafter"/>
</dbReference>
<evidence type="ECO:0000256" key="18">
    <source>
        <dbReference type="RuleBase" id="RU364027"/>
    </source>
</evidence>
<keyword evidence="13 18" id="KW-0472">Membrane</keyword>
<feature type="transmembrane region" description="Helical" evidence="18">
    <location>
        <begin position="359"/>
        <end position="383"/>
    </location>
</feature>
<dbReference type="InterPro" id="IPR007241">
    <property type="entry name" value="Autophagy-rel_prot_9"/>
</dbReference>
<evidence type="ECO:0000256" key="3">
    <source>
        <dbReference type="ARBA" id="ARBA00004511"/>
    </source>
</evidence>
<keyword evidence="7 18" id="KW-0813">Transport</keyword>
<evidence type="ECO:0000256" key="1">
    <source>
        <dbReference type="ARBA" id="ARBA00004439"/>
    </source>
</evidence>
<gene>
    <name evidence="20" type="ORF">C1645_291438</name>
</gene>
<comment type="catalytic activity">
    <reaction evidence="16">
        <text>a 1,2-diacyl-sn-glycero-3-phospho-(1D-myo-inositol-3-phosphate)(in) = a 1,2-diacyl-sn-glycero-3-phospho-(1D-myo-inositol-3-phosphate)(out)</text>
        <dbReference type="Rhea" id="RHEA:67920"/>
        <dbReference type="ChEBI" id="CHEBI:58088"/>
    </reaction>
</comment>
<feature type="compositionally biased region" description="Polar residues" evidence="19">
    <location>
        <begin position="41"/>
        <end position="50"/>
    </location>
</feature>
<dbReference type="PANTHER" id="PTHR13038">
    <property type="entry name" value="APG9 AUTOPHAGY 9"/>
    <property type="match status" value="1"/>
</dbReference>
<dbReference type="Proteomes" id="UP000265703">
    <property type="component" value="Unassembled WGS sequence"/>
</dbReference>
<feature type="region of interest" description="Disordered" evidence="19">
    <location>
        <begin position="725"/>
        <end position="768"/>
    </location>
</feature>
<feature type="transmembrane region" description="Helical" evidence="18">
    <location>
        <begin position="288"/>
        <end position="307"/>
    </location>
</feature>
<dbReference type="OrthoDB" id="2020634at2759"/>
<proteinExistence type="inferred from homology"/>
<dbReference type="GO" id="GO:0061709">
    <property type="term" value="P:reticulophagy"/>
    <property type="evidence" value="ECO:0007669"/>
    <property type="project" value="TreeGrafter"/>
</dbReference>
<dbReference type="AlphaFoldDB" id="A0A397TJ02"/>
<feature type="transmembrane region" description="Helical" evidence="18">
    <location>
        <begin position="194"/>
        <end position="216"/>
    </location>
</feature>
<accession>A0A397TJ02</accession>
<dbReference type="GO" id="GO:0034727">
    <property type="term" value="P:piecemeal microautophagy of the nucleus"/>
    <property type="evidence" value="ECO:0007669"/>
    <property type="project" value="TreeGrafter"/>
</dbReference>
<comment type="caution">
    <text evidence="20">The sequence shown here is derived from an EMBL/GenBank/DDBJ whole genome shotgun (WGS) entry which is preliminary data.</text>
</comment>
<dbReference type="Pfam" id="PF04109">
    <property type="entry name" value="ATG9"/>
    <property type="match status" value="1"/>
</dbReference>
<comment type="catalytic activity">
    <reaction evidence="14">
        <text>a 1,2-diacyl-sn-glycero-3-phospho-L-serine(in) = a 1,2-diacyl-sn-glycero-3-phospho-L-serine(out)</text>
        <dbReference type="Rhea" id="RHEA:38663"/>
        <dbReference type="ChEBI" id="CHEBI:57262"/>
    </reaction>
</comment>
<comment type="catalytic activity">
    <reaction evidence="17">
        <text>a 1,2-diacyl-sn-glycero-3-phosphocholine(in) = a 1,2-diacyl-sn-glycero-3-phosphocholine(out)</text>
        <dbReference type="Rhea" id="RHEA:38571"/>
        <dbReference type="ChEBI" id="CHEBI:57643"/>
    </reaction>
</comment>
<evidence type="ECO:0000256" key="9">
    <source>
        <dbReference type="ARBA" id="ARBA00022989"/>
    </source>
</evidence>
<sequence length="815" mass="94742">MTDQSIFNRFRANDAPYVAFQDDDNEEEHEEESNSYVLRPTMQNTTSPRTVTPLFQPLSNHKQQQYHQLPENDEDEVAFSDQESNEAPPSLIVEMPSQRHKKLNLNPGMDIRELTMWKWVNVENLDLFLAHVYSYYTGKGIYCILLNRFLNLLTMGFVIGFSTFLLGCVDYSLVRKSDSLSQVIIPNCIGQLSGWTKFFLVLITSFWIWTIIKFILDIRGLVDMYNFYTYLLDIPDADMQTVSWQDVVSRIIKIRDNNPTTSHQVNNQPQQRLDAHNISNRIMRQDNYLIALFNKDLLNLTIPIPFLRKKNFLTKTMEWNLNWCVLNYVFNDHGQIRKRFIKDVQKEREKLIHGLRNRIIFMGILNFVLAPFIVVYLLVFFFFRYFMEYRSDPGSIFGSRQWTQFARWKFREFNELSHLFHQRLDKSYKPANKYIDQFPKEKTILVIRFILFIIGSFTAVLILATYIDPDLFLGFEITPGRTVFFYTSVLVPLFAVSRSIIPDDHLVFDPEARLKKVVEHTHYSPDEWRGRLHTDEVRREFIQLFEVKVTLYIQEIFSVIFTPFILWFSLADCSQQIIDFFREFTVHVDGVGYVCSFAIFDFRRHGNVKYGAPASEVENEYYLSKDGKMEKSFLNFKANHPDWEPTDPFGSLYLSRLTEFNNQVHSERPNAARASAVDSILKTNNNNNKRNSNNNVHFSYPIGSQSTNYTHAGIGIGGGDDLNSMMEGGQTHAGPSYATHRPYRSFGVSNPPSSPLNSPRSSQEHYTSELGDSYLLPGARMGGVEINESNEHDKPRNGGVIGLLNQFYELNNSSM</sequence>
<keyword evidence="11" id="KW-0333">Golgi apparatus</keyword>
<dbReference type="EMBL" id="QKYT01000031">
    <property type="protein sequence ID" value="RIA97349.1"/>
    <property type="molecule type" value="Genomic_DNA"/>
</dbReference>
<dbReference type="PANTHER" id="PTHR13038:SF10">
    <property type="entry name" value="AUTOPHAGY-RELATED PROTEIN 9"/>
    <property type="match status" value="1"/>
</dbReference>
<evidence type="ECO:0000313" key="20">
    <source>
        <dbReference type="EMBL" id="RIA97349.1"/>
    </source>
</evidence>
<dbReference type="GO" id="GO:0034045">
    <property type="term" value="C:phagophore assembly site membrane"/>
    <property type="evidence" value="ECO:0007669"/>
    <property type="project" value="UniProtKB-SubCell"/>
</dbReference>
<keyword evidence="9 18" id="KW-1133">Transmembrane helix</keyword>
<feature type="region of interest" description="Disordered" evidence="19">
    <location>
        <begin position="1"/>
        <end position="54"/>
    </location>
</feature>
<feature type="transmembrane region" description="Helical" evidence="18">
    <location>
        <begin position="483"/>
        <end position="501"/>
    </location>
</feature>
<keyword evidence="21" id="KW-1185">Reference proteome</keyword>
<comment type="similarity">
    <text evidence="5 18">Belongs to the ATG9 family.</text>
</comment>
<feature type="compositionally biased region" description="Acidic residues" evidence="19">
    <location>
        <begin position="21"/>
        <end position="33"/>
    </location>
</feature>
<reference evidence="20 21" key="1">
    <citation type="submission" date="2018-06" db="EMBL/GenBank/DDBJ databases">
        <title>Comparative genomics reveals the genomic features of Rhizophagus irregularis, R. cerebriforme, R. diaphanum and Gigaspora rosea, and their symbiotic lifestyle signature.</title>
        <authorList>
            <person name="Morin E."/>
            <person name="San Clemente H."/>
            <person name="Chen E.C.H."/>
            <person name="De La Providencia I."/>
            <person name="Hainaut M."/>
            <person name="Kuo A."/>
            <person name="Kohler A."/>
            <person name="Murat C."/>
            <person name="Tang N."/>
            <person name="Roy S."/>
            <person name="Loubradou J."/>
            <person name="Henrissat B."/>
            <person name="Grigoriev I.V."/>
            <person name="Corradi N."/>
            <person name="Roux C."/>
            <person name="Martin F.M."/>
        </authorList>
    </citation>
    <scope>NUCLEOTIDE SEQUENCE [LARGE SCALE GENOMIC DNA]</scope>
    <source>
        <strain evidence="20 21">DAOM 227022</strain>
    </source>
</reference>
<evidence type="ECO:0000256" key="5">
    <source>
        <dbReference type="ARBA" id="ARBA00006185"/>
    </source>
</evidence>
<comment type="function">
    <text evidence="18">Phospholipid scramblase involved in autophagy. Cycles between the preautophagosomal structure/phagophore assembly site (PAS) and the cytoplasmic vesicle pool and supplies membrane for the growing autophagosome. Lipid scramblase activity plays a key role in preautophagosomal structure/phagophore assembly by distributing the phospholipids that arrive through ATG2 from the cytoplasmic to the luminal leaflet of the bilayer, thereby driving autophagosomal membrane expansion.</text>
</comment>
<evidence type="ECO:0000256" key="19">
    <source>
        <dbReference type="SAM" id="MobiDB-lite"/>
    </source>
</evidence>
<evidence type="ECO:0000256" key="17">
    <source>
        <dbReference type="ARBA" id="ARBA00024631"/>
    </source>
</evidence>
<evidence type="ECO:0000256" key="4">
    <source>
        <dbReference type="ARBA" id="ARBA00004653"/>
    </source>
</evidence>
<feature type="transmembrane region" description="Helical" evidence="18">
    <location>
        <begin position="549"/>
        <end position="570"/>
    </location>
</feature>
<evidence type="ECO:0000256" key="15">
    <source>
        <dbReference type="ARBA" id="ARBA00024615"/>
    </source>
</evidence>
<name>A0A397TJ02_9GLOM</name>
<evidence type="ECO:0000256" key="14">
    <source>
        <dbReference type="ARBA" id="ARBA00024479"/>
    </source>
</evidence>
<dbReference type="GO" id="GO:0005789">
    <property type="term" value="C:endoplasmic reticulum membrane"/>
    <property type="evidence" value="ECO:0007669"/>
    <property type="project" value="UniProtKB-SubCell"/>
</dbReference>
<keyword evidence="12 18" id="KW-0445">Lipid transport</keyword>
<evidence type="ECO:0000256" key="6">
    <source>
        <dbReference type="ARBA" id="ARBA00018074"/>
    </source>
</evidence>
<feature type="transmembrane region" description="Helical" evidence="18">
    <location>
        <begin position="149"/>
        <end position="174"/>
    </location>
</feature>
<dbReference type="GO" id="GO:0030659">
    <property type="term" value="C:cytoplasmic vesicle membrane"/>
    <property type="evidence" value="ECO:0007669"/>
    <property type="project" value="UniProtKB-SubCell"/>
</dbReference>
<comment type="catalytic activity">
    <reaction evidence="15">
        <text>a 1,2-diacyl-sn-glycero-3-phosphoethanolamine(in) = a 1,2-diacyl-sn-glycero-3-phosphoethanolamine(out)</text>
        <dbReference type="Rhea" id="RHEA:38895"/>
        <dbReference type="ChEBI" id="CHEBI:64612"/>
    </reaction>
</comment>
<evidence type="ECO:0000256" key="2">
    <source>
        <dbReference type="ARBA" id="ARBA00004477"/>
    </source>
</evidence>
<protein>
    <recommendedName>
        <fullName evidence="6 18">Autophagy-related protein 9</fullName>
    </recommendedName>
</protein>
<keyword evidence="10 18" id="KW-0072">Autophagy</keyword>
<evidence type="ECO:0000256" key="13">
    <source>
        <dbReference type="ARBA" id="ARBA00023136"/>
    </source>
</evidence>
<dbReference type="STRING" id="658196.A0A397TJ02"/>
<feature type="transmembrane region" description="Helical" evidence="18">
    <location>
        <begin position="445"/>
        <end position="467"/>
    </location>
</feature>
<evidence type="ECO:0000256" key="10">
    <source>
        <dbReference type="ARBA" id="ARBA00023006"/>
    </source>
</evidence>
<evidence type="ECO:0000256" key="7">
    <source>
        <dbReference type="ARBA" id="ARBA00022448"/>
    </source>
</evidence>